<evidence type="ECO:0000256" key="1">
    <source>
        <dbReference type="ARBA" id="ARBA00022999"/>
    </source>
</evidence>
<dbReference type="PANTHER" id="PTHR45734">
    <property type="entry name" value="TENSIN"/>
    <property type="match status" value="1"/>
</dbReference>
<accession>A0AAV2TVH3</accession>
<dbReference type="Proteomes" id="UP001497525">
    <property type="component" value="Unassembled WGS sequence"/>
</dbReference>
<comment type="caution">
    <text evidence="5">The sequence shown here is derived from an EMBL/GenBank/DDBJ whole genome shotgun (WGS) entry which is preliminary data.</text>
</comment>
<reference evidence="5" key="1">
    <citation type="submission" date="2024-06" db="EMBL/GenBank/DDBJ databases">
        <authorList>
            <person name="Liu X."/>
            <person name="Lenzi L."/>
            <person name="Haldenby T S."/>
            <person name="Uol C."/>
        </authorList>
    </citation>
    <scope>NUCLEOTIDE SEQUENCE</scope>
</reference>
<name>A0AAV2TVH3_CALDB</name>
<proteinExistence type="predicted"/>
<dbReference type="InterPro" id="IPR051484">
    <property type="entry name" value="Tensin_PTEN_phosphatase"/>
</dbReference>
<dbReference type="PANTHER" id="PTHR45734:SF10">
    <property type="entry name" value="BLISTERY, ISOFORM A"/>
    <property type="match status" value="1"/>
</dbReference>
<dbReference type="SMART" id="SM00252">
    <property type="entry name" value="SH2"/>
    <property type="match status" value="1"/>
</dbReference>
<dbReference type="Pfam" id="PF00017">
    <property type="entry name" value="SH2"/>
    <property type="match status" value="1"/>
</dbReference>
<dbReference type="Gene3D" id="3.30.505.10">
    <property type="entry name" value="SH2 domain"/>
    <property type="match status" value="1"/>
</dbReference>
<gene>
    <name evidence="5" type="ORF">CDAUBV1_LOCUS16428</name>
</gene>
<dbReference type="AlphaFoldDB" id="A0AAV2TVH3"/>
<evidence type="ECO:0000256" key="2">
    <source>
        <dbReference type="PROSITE-ProRule" id="PRU00191"/>
    </source>
</evidence>
<evidence type="ECO:0000256" key="3">
    <source>
        <dbReference type="SAM" id="MobiDB-lite"/>
    </source>
</evidence>
<keyword evidence="1 2" id="KW-0727">SH2 domain</keyword>
<dbReference type="PROSITE" id="PS50001">
    <property type="entry name" value="SH2"/>
    <property type="match status" value="1"/>
</dbReference>
<evidence type="ECO:0000259" key="4">
    <source>
        <dbReference type="PROSITE" id="PS50001"/>
    </source>
</evidence>
<organism evidence="5 6">
    <name type="scientific">Calicophoron daubneyi</name>
    <name type="common">Rumen fluke</name>
    <name type="synonym">Paramphistomum daubneyi</name>
    <dbReference type="NCBI Taxonomy" id="300641"/>
    <lineage>
        <taxon>Eukaryota</taxon>
        <taxon>Metazoa</taxon>
        <taxon>Spiralia</taxon>
        <taxon>Lophotrochozoa</taxon>
        <taxon>Platyhelminthes</taxon>
        <taxon>Trematoda</taxon>
        <taxon>Digenea</taxon>
        <taxon>Plagiorchiida</taxon>
        <taxon>Pronocephalata</taxon>
        <taxon>Paramphistomoidea</taxon>
        <taxon>Paramphistomidae</taxon>
        <taxon>Calicophoron</taxon>
    </lineage>
</organism>
<dbReference type="InterPro" id="IPR011993">
    <property type="entry name" value="PH-like_dom_sf"/>
</dbReference>
<evidence type="ECO:0000313" key="6">
    <source>
        <dbReference type="Proteomes" id="UP001497525"/>
    </source>
</evidence>
<dbReference type="CDD" id="cd00173">
    <property type="entry name" value="SH2"/>
    <property type="match status" value="1"/>
</dbReference>
<feature type="region of interest" description="Disordered" evidence="3">
    <location>
        <begin position="76"/>
        <end position="119"/>
    </location>
</feature>
<dbReference type="SUPFAM" id="SSF50729">
    <property type="entry name" value="PH domain-like"/>
    <property type="match status" value="1"/>
</dbReference>
<evidence type="ECO:0000313" key="5">
    <source>
        <dbReference type="EMBL" id="CAL5141160.1"/>
    </source>
</evidence>
<dbReference type="Gene3D" id="2.30.29.30">
    <property type="entry name" value="Pleckstrin-homology domain (PH domain)/Phosphotyrosine-binding domain (PTB)"/>
    <property type="match status" value="1"/>
</dbReference>
<dbReference type="SUPFAM" id="SSF55550">
    <property type="entry name" value="SH2 domain"/>
    <property type="match status" value="1"/>
</dbReference>
<feature type="compositionally biased region" description="Acidic residues" evidence="3">
    <location>
        <begin position="94"/>
        <end position="103"/>
    </location>
</feature>
<sequence length="536" mass="60946">MDRGSKIRRVRDRAASQRYSMIYSTNGSGYYDQPSYNQTLPMFYTAPGSDFRELQVNRHRPLRNQTLFMTNRYRRSLQPQPSLRSSSLHNFADLDGDLSDAEGDGGAVSDGQRDRMGTSEHISLPELGEVNDGEKTGFDMEYEERIRNGNKYRATASIVLRSASPAPSQHFTNFPNTVSCTESPMRHGYLAPPTNPVGLLQTVRNTQPYWFLNSIPPTEVRQRLETQPPGSFIVRQSNRWMDLFHLIFKSGPRTADIKRVDLRRTKNGFTIDNFSEGQYYPTMYHLIAAHCRQTTILPCLLRLPGYTTFSQRQKSSHNPVHWSPQTRQYTSDVRVNRLLSNSRHSSSSPAPERGQSSYQTAPLTQWCSGLDSDSHVNETKRHTQSAASLLPQGAACKLFYIGSYEITARTYMEAIKLCVDYVLGSGRSAVSLRVINFRVCGGGIIMNDLNKHQLFQQQYPAHTLLYIGLDPLYRKWKAERGRYEGLTNSRIFGFISRNPSYGAGPLQCHLLAENNQSEPAHVICDFTSRYFNLTKM</sequence>
<dbReference type="InterPro" id="IPR000980">
    <property type="entry name" value="SH2"/>
</dbReference>
<feature type="domain" description="SH2" evidence="4">
    <location>
        <begin position="210"/>
        <end position="305"/>
    </location>
</feature>
<protein>
    <recommendedName>
        <fullName evidence="4">SH2 domain-containing protein</fullName>
    </recommendedName>
</protein>
<dbReference type="InterPro" id="IPR036860">
    <property type="entry name" value="SH2_dom_sf"/>
</dbReference>
<dbReference type="EMBL" id="CAXLJL010000822">
    <property type="protein sequence ID" value="CAL5141160.1"/>
    <property type="molecule type" value="Genomic_DNA"/>
</dbReference>
<feature type="compositionally biased region" description="Low complexity" evidence="3">
    <location>
        <begin position="76"/>
        <end position="88"/>
    </location>
</feature>